<evidence type="ECO:0000313" key="1">
    <source>
        <dbReference type="EMBL" id="EEI64216.1"/>
    </source>
</evidence>
<keyword evidence="2" id="KW-1185">Reference proteome</keyword>
<evidence type="ECO:0000313" key="2">
    <source>
        <dbReference type="Proteomes" id="UP000006237"/>
    </source>
</evidence>
<protein>
    <submittedName>
        <fullName evidence="1">Uncharacterized protein</fullName>
    </submittedName>
</protein>
<reference evidence="1 2" key="1">
    <citation type="submission" date="2009-01" db="EMBL/GenBank/DDBJ databases">
        <authorList>
            <person name="Qin X."/>
            <person name="Bachman B."/>
            <person name="Battles P."/>
            <person name="Bell A."/>
            <person name="Bess C."/>
            <person name="Bickham C."/>
            <person name="Chaboub L."/>
            <person name="Chen D."/>
            <person name="Coyle M."/>
            <person name="Deiros D.R."/>
            <person name="Dinh H."/>
            <person name="Forbes L."/>
            <person name="Fowler G."/>
            <person name="Francisco L."/>
            <person name="Fu Q."/>
            <person name="Gubbala S."/>
            <person name="Hale W."/>
            <person name="Han Y."/>
            <person name="Hemphill L."/>
            <person name="Highlander S.K."/>
            <person name="Hirani K."/>
            <person name="Hogues M."/>
            <person name="Jackson L."/>
            <person name="Jakkamsetti A."/>
            <person name="Javaid M."/>
            <person name="Jiang H."/>
            <person name="Korchina V."/>
            <person name="Kovar C."/>
            <person name="Lara F."/>
            <person name="Lee S."/>
            <person name="Mata R."/>
            <person name="Mathew T."/>
            <person name="Moen C."/>
            <person name="Morales K."/>
            <person name="Munidasa M."/>
            <person name="Nazareth L."/>
            <person name="Ngo R."/>
            <person name="Nguyen L."/>
            <person name="Okwuonu G."/>
            <person name="Ongeri F."/>
            <person name="Patil S."/>
            <person name="Petrosino J."/>
            <person name="Pham C."/>
            <person name="Pham P."/>
            <person name="Pu L.-L."/>
            <person name="Puazo M."/>
            <person name="Raj R."/>
            <person name="Reid J."/>
            <person name="Rouhana J."/>
            <person name="Saada N."/>
            <person name="Shang Y."/>
            <person name="Simmons D."/>
            <person name="Thornton R."/>
            <person name="Warren J."/>
            <person name="Weissenberger G."/>
            <person name="Zhang J."/>
            <person name="Zhang L."/>
            <person name="Zhou C."/>
            <person name="Zhu D."/>
            <person name="Muzny D."/>
            <person name="Worley K."/>
            <person name="Gibbs R."/>
        </authorList>
    </citation>
    <scope>NUCLEOTIDE SEQUENCE [LARGE SCALE GENOMIC DNA]</scope>
    <source>
        <strain evidence="1 2">ATCC 51866</strain>
    </source>
</reference>
<dbReference type="EMBL" id="ACHF01000011">
    <property type="protein sequence ID" value="EEI64216.1"/>
    <property type="molecule type" value="Genomic_DNA"/>
</dbReference>
<gene>
    <name evidence="1" type="ORF">HMPREF0293_0303</name>
</gene>
<dbReference type="Proteomes" id="UP000006237">
    <property type="component" value="Unassembled WGS sequence"/>
</dbReference>
<proteinExistence type="predicted"/>
<comment type="caution">
    <text evidence="1">The sequence shown here is derived from an EMBL/GenBank/DDBJ whole genome shotgun (WGS) entry which is preliminary data.</text>
</comment>
<accession>A0ABM9XSQ9</accession>
<sequence>MIVDMTNKPARLLDVVKGRSSQALQSWLNRKSQKTSGVCHRRF</sequence>
<name>A0ABM9XSQ9_9CORY</name>
<organism evidence="1 2">
    <name type="scientific">Corynebacterium glucuronolyticum ATCC 51866</name>
    <dbReference type="NCBI Taxonomy" id="548478"/>
    <lineage>
        <taxon>Bacteria</taxon>
        <taxon>Bacillati</taxon>
        <taxon>Actinomycetota</taxon>
        <taxon>Actinomycetes</taxon>
        <taxon>Mycobacteriales</taxon>
        <taxon>Corynebacteriaceae</taxon>
        <taxon>Corynebacterium</taxon>
    </lineage>
</organism>